<dbReference type="SUPFAM" id="SSF69118">
    <property type="entry name" value="AhpD-like"/>
    <property type="match status" value="1"/>
</dbReference>
<dbReference type="PANTHER" id="PTHR35446">
    <property type="entry name" value="SI:CH211-175M2.5"/>
    <property type="match status" value="1"/>
</dbReference>
<name>A0AA35R0G6_GEOBA</name>
<dbReference type="InterPro" id="IPR029032">
    <property type="entry name" value="AhpD-like"/>
</dbReference>
<comment type="caution">
    <text evidence="1">The sequence shown here is derived from an EMBL/GenBank/DDBJ whole genome shotgun (WGS) entry which is preliminary data.</text>
</comment>
<dbReference type="Gene3D" id="1.20.1290.10">
    <property type="entry name" value="AhpD-like"/>
    <property type="match status" value="1"/>
</dbReference>
<dbReference type="EMBL" id="CASHTH010000375">
    <property type="protein sequence ID" value="CAI7999368.1"/>
    <property type="molecule type" value="Genomic_DNA"/>
</dbReference>
<dbReference type="AlphaFoldDB" id="A0AA35R0G6"/>
<organism evidence="1 2">
    <name type="scientific">Geodia barretti</name>
    <name type="common">Barrett's horny sponge</name>
    <dbReference type="NCBI Taxonomy" id="519541"/>
    <lineage>
        <taxon>Eukaryota</taxon>
        <taxon>Metazoa</taxon>
        <taxon>Porifera</taxon>
        <taxon>Demospongiae</taxon>
        <taxon>Heteroscleromorpha</taxon>
        <taxon>Tetractinellida</taxon>
        <taxon>Astrophorina</taxon>
        <taxon>Geodiidae</taxon>
        <taxon>Geodia</taxon>
    </lineage>
</organism>
<dbReference type="PANTHER" id="PTHR35446:SF2">
    <property type="entry name" value="CARBOXYMUCONOLACTONE DECARBOXYLASE-LIKE DOMAIN-CONTAINING PROTEIN"/>
    <property type="match status" value="1"/>
</dbReference>
<dbReference type="Proteomes" id="UP001174909">
    <property type="component" value="Unassembled WGS sequence"/>
</dbReference>
<gene>
    <name evidence="1" type="ORF">GBAR_LOCUS2697</name>
</gene>
<keyword evidence="2" id="KW-1185">Reference proteome</keyword>
<reference evidence="1" key="1">
    <citation type="submission" date="2023-03" db="EMBL/GenBank/DDBJ databases">
        <authorList>
            <person name="Steffen K."/>
            <person name="Cardenas P."/>
        </authorList>
    </citation>
    <scope>NUCLEOTIDE SEQUENCE</scope>
</reference>
<evidence type="ECO:0008006" key="3">
    <source>
        <dbReference type="Google" id="ProtNLM"/>
    </source>
</evidence>
<evidence type="ECO:0000313" key="1">
    <source>
        <dbReference type="EMBL" id="CAI7999368.1"/>
    </source>
</evidence>
<accession>A0AA35R0G6</accession>
<evidence type="ECO:0000313" key="2">
    <source>
        <dbReference type="Proteomes" id="UP001174909"/>
    </source>
</evidence>
<sequence>MTWIRQEDVGMPGIISSMSINPKMMEVVRKLNQAVSFGASELTRVQEESIAVAVHVLHDYTTADLDPQTRGMLDFAVKLTKEPTEMREADVITLRELGLSDEQILSVVGITCLFNFMNRLADGLGVDIGAERQQAMDGWVTGPARDQDWLWVFKGERV</sequence>
<proteinExistence type="predicted"/>
<protein>
    <recommendedName>
        <fullName evidence="3">Peroxidase</fullName>
    </recommendedName>
</protein>